<dbReference type="InterPro" id="IPR001807">
    <property type="entry name" value="ClC"/>
</dbReference>
<dbReference type="GO" id="GO:0005525">
    <property type="term" value="F:GTP binding"/>
    <property type="evidence" value="ECO:0007669"/>
    <property type="project" value="UniProtKB-KW"/>
</dbReference>
<evidence type="ECO:0000313" key="18">
    <source>
        <dbReference type="Proteomes" id="UP000663848"/>
    </source>
</evidence>
<evidence type="ECO:0000256" key="6">
    <source>
        <dbReference type="ARBA" id="ARBA00022989"/>
    </source>
</evidence>
<evidence type="ECO:0000256" key="8">
    <source>
        <dbReference type="ARBA" id="ARBA00023122"/>
    </source>
</evidence>
<evidence type="ECO:0000256" key="3">
    <source>
        <dbReference type="ARBA" id="ARBA00022692"/>
    </source>
</evidence>
<keyword evidence="2 13" id="KW-0813">Transport</keyword>
<dbReference type="PRINTS" id="PR00762">
    <property type="entry name" value="CLCHANNEL"/>
</dbReference>
<dbReference type="SUPFAM" id="SSF52540">
    <property type="entry name" value="P-loop containing nucleoside triphosphate hydrolases"/>
    <property type="match status" value="1"/>
</dbReference>
<dbReference type="InterPro" id="IPR005225">
    <property type="entry name" value="Small_GTP-bd"/>
</dbReference>
<dbReference type="InterPro" id="IPR031167">
    <property type="entry name" value="G_OBG"/>
</dbReference>
<dbReference type="FunFam" id="3.10.20.30:FF:000016">
    <property type="entry name" value="Developmentally-regulated GTP-binding protein 2"/>
    <property type="match status" value="1"/>
</dbReference>
<dbReference type="PANTHER" id="PTHR11689:SF136">
    <property type="entry name" value="H(+)_CL(-) EXCHANGE TRANSPORTER 7"/>
    <property type="match status" value="1"/>
</dbReference>
<dbReference type="CDD" id="cd04591">
    <property type="entry name" value="CBS_pair_voltage-gated_CLC_euk_bac"/>
    <property type="match status" value="1"/>
</dbReference>
<dbReference type="Proteomes" id="UP000663848">
    <property type="component" value="Unassembled WGS sequence"/>
</dbReference>
<dbReference type="InterPro" id="IPR004095">
    <property type="entry name" value="TGS"/>
</dbReference>
<comment type="subcellular location">
    <subcellularLocation>
        <location evidence="1 13">Membrane</location>
        <topology evidence="1 13">Multi-pass membrane protein</topology>
    </subcellularLocation>
</comment>
<dbReference type="GO" id="GO:0005765">
    <property type="term" value="C:lysosomal membrane"/>
    <property type="evidence" value="ECO:0007669"/>
    <property type="project" value="TreeGrafter"/>
</dbReference>
<dbReference type="NCBIfam" id="TIGR00231">
    <property type="entry name" value="small_GTP"/>
    <property type="match status" value="1"/>
</dbReference>
<evidence type="ECO:0000259" key="16">
    <source>
        <dbReference type="PROSITE" id="PS51880"/>
    </source>
</evidence>
<reference evidence="17" key="1">
    <citation type="submission" date="2021-02" db="EMBL/GenBank/DDBJ databases">
        <authorList>
            <person name="Nowell W R."/>
        </authorList>
    </citation>
    <scope>NUCLEOTIDE SEQUENCE</scope>
</reference>
<proteinExistence type="inferred from homology"/>
<dbReference type="InterPro" id="IPR014743">
    <property type="entry name" value="Cl-channel_core"/>
</dbReference>
<dbReference type="SUPFAM" id="SSF81340">
    <property type="entry name" value="Clc chloride channel"/>
    <property type="match status" value="1"/>
</dbReference>
<evidence type="ECO:0000256" key="5">
    <source>
        <dbReference type="ARBA" id="ARBA00022741"/>
    </source>
</evidence>
<comment type="caution">
    <text evidence="13">Lacks conserved residue(s) required for the propagation of feature annotation.</text>
</comment>
<feature type="transmembrane region" description="Helical" evidence="13">
    <location>
        <begin position="546"/>
        <end position="564"/>
    </location>
</feature>
<dbReference type="CDD" id="cd17231">
    <property type="entry name" value="TGS_DRG2"/>
    <property type="match status" value="1"/>
</dbReference>
<comment type="similarity">
    <text evidence="13">Belongs to the chloride channel (TC 2.A.49) family.</text>
</comment>
<sequence length="1009" mass="112955">MGILEKIADIEKEIARTQKNKATEYHLGLLKAKLAKFRQALMEGDAKSGAGKGEGFDVVKSGDARIALIGFPSVGKSTLLSTVTRTESTAASYEFTTLTCIPGVIQYNGAEIQLLDLPGIIEGAAQGKGRGRQVIAVARTADMVLMMLDATKGEKQREILEEELESVGIRLNRRKPDIYFKPKKTGGINITSTVPMTRCSEKMIQLILHEYKMFNAQVLFRDDYTSEDFIDVVVGRRVYMPCLYVYNKIDQVSIEEVDRLARLPNSVVISCNMKLNIDYMLESIWTLLNLIRVYTKKRGEKPDFEDGLIVRNGTTVEHVCRMVHRTLVDQFKYALAWGTSVKFSPQRVGLSHVLQNEDVICLMTDDENEPLLRDNGRQHTYTSLNSYITANANTTQSSSNTTFASGEKLLSGRYESLDYECDESEIAHMEEKRLGYQHTRRLVALKWLIMLLIGISTGLTAVFVDYTVKKLTKFKFSYVQNKLDYCLAEHCLFQPYLSWIGINMGMVLIAGFLILWEPVARGSGIPQVKCYLNGVAVPHVLRLKALVAKVLGVIFAVSGGLAVGKEGPMIHSGAIIAGGISQGKSSSLKIDFHIFKYFRTDKHKRDFVAAGAAAGVAAAFGAPVGGVLFALEEGASFFNQQLTWFIFFASMVSTFTLNVVLSAIEGHFGDLSSPGLINFGLFNDVPYMWFELPLFILVGFIGGIFGAMFNQLNLRLTKFRHHYINKRWLLVIELLLVAATTVYFDPGKYALFGAASQLGGTMRMTISLAVILIEATGDIVLGLPIMIVLTVAKLTGDYFNEGFFDIHIALQSVPFLPWESDAFASQLSALSIMSAPVIQIKTVEKVENIYCILRSESHHGFPVVDHHEDNIANQRSGTFQGIILRHQLITILRKRNFISFNDNLRDYLTVDDFRESYPRHPSIESVHLTNDERELYCDLRPYMNLAYTVSHRSTLPRIFAMFRGLGLRHLVVVNDKNEVVGMITRKDLARFRMKHKKGHTSIEELAISN</sequence>
<evidence type="ECO:0000256" key="12">
    <source>
        <dbReference type="PROSITE-ProRule" id="PRU00703"/>
    </source>
</evidence>
<evidence type="ECO:0000256" key="10">
    <source>
        <dbReference type="ARBA" id="ARBA00023136"/>
    </source>
</evidence>
<dbReference type="SUPFAM" id="SSF54631">
    <property type="entry name" value="CBS-domain pair"/>
    <property type="match status" value="1"/>
</dbReference>
<feature type="transmembrane region" description="Helical" evidence="13">
    <location>
        <begin position="728"/>
        <end position="744"/>
    </location>
</feature>
<dbReference type="GO" id="GO:0003924">
    <property type="term" value="F:GTPase activity"/>
    <property type="evidence" value="ECO:0007669"/>
    <property type="project" value="InterPro"/>
</dbReference>
<dbReference type="Gene3D" id="6.10.140.1070">
    <property type="match status" value="2"/>
</dbReference>
<feature type="transmembrane region" description="Helical" evidence="13">
    <location>
        <begin position="764"/>
        <end position="789"/>
    </location>
</feature>
<keyword evidence="10 13" id="KW-0472">Membrane</keyword>
<comment type="caution">
    <text evidence="17">The sequence shown here is derived from an EMBL/GenBank/DDBJ whole genome shotgun (WGS) entry which is preliminary data.</text>
</comment>
<feature type="transmembrane region" description="Helical" evidence="13">
    <location>
        <begin position="687"/>
        <end position="707"/>
    </location>
</feature>
<dbReference type="PROSITE" id="PS00905">
    <property type="entry name" value="GTP1_OBG"/>
    <property type="match status" value="1"/>
</dbReference>
<dbReference type="InterPro" id="IPR012675">
    <property type="entry name" value="Beta-grasp_dom_sf"/>
</dbReference>
<dbReference type="PANTHER" id="PTHR11689">
    <property type="entry name" value="CHLORIDE CHANNEL PROTEIN CLC FAMILY MEMBER"/>
    <property type="match status" value="1"/>
</dbReference>
<feature type="transmembrane region" description="Helical" evidence="13">
    <location>
        <begin position="642"/>
        <end position="664"/>
    </location>
</feature>
<accession>A0A821R505</accession>
<evidence type="ECO:0000256" key="13">
    <source>
        <dbReference type="RuleBase" id="RU361221"/>
    </source>
</evidence>
<dbReference type="Gene3D" id="1.10.3080.10">
    <property type="entry name" value="Clc chloride channel"/>
    <property type="match status" value="2"/>
</dbReference>
<dbReference type="FunFam" id="3.40.50.300:FF:000740">
    <property type="entry name" value="Putative GTP-binding protein 1"/>
    <property type="match status" value="1"/>
</dbReference>
<evidence type="ECO:0000256" key="1">
    <source>
        <dbReference type="ARBA" id="ARBA00004141"/>
    </source>
</evidence>
<protein>
    <recommendedName>
        <fullName evidence="13">Chloride channel protein</fullName>
    </recommendedName>
</protein>
<evidence type="ECO:0000256" key="2">
    <source>
        <dbReference type="ARBA" id="ARBA00022448"/>
    </source>
</evidence>
<dbReference type="InterPro" id="IPR051280">
    <property type="entry name" value="Cl-channel/antiporter"/>
</dbReference>
<dbReference type="InterPro" id="IPR045001">
    <property type="entry name" value="DRG"/>
</dbReference>
<feature type="domain" description="CBS" evidence="14">
    <location>
        <begin position="939"/>
        <end position="1001"/>
    </location>
</feature>
<feature type="domain" description="TGS" evidence="16">
    <location>
        <begin position="289"/>
        <end position="364"/>
    </location>
</feature>
<dbReference type="SMART" id="SM00116">
    <property type="entry name" value="CBS"/>
    <property type="match status" value="2"/>
</dbReference>
<gene>
    <name evidence="17" type="ORF">QYT958_LOCUS26180</name>
</gene>
<keyword evidence="8 12" id="KW-0129">CBS domain</keyword>
<keyword evidence="7 13" id="KW-0406">Ion transport</keyword>
<dbReference type="Pfam" id="PF00654">
    <property type="entry name" value="Voltage_CLC"/>
    <property type="match status" value="2"/>
</dbReference>
<evidence type="ECO:0000259" key="14">
    <source>
        <dbReference type="PROSITE" id="PS51371"/>
    </source>
</evidence>
<dbReference type="InterPro" id="IPR031662">
    <property type="entry name" value="GTP-binding_2"/>
</dbReference>
<dbReference type="InterPro" id="IPR027417">
    <property type="entry name" value="P-loop_NTPase"/>
</dbReference>
<dbReference type="InterPro" id="IPR000644">
    <property type="entry name" value="CBS_dom"/>
</dbReference>
<dbReference type="Gene3D" id="3.10.20.30">
    <property type="match status" value="1"/>
</dbReference>
<keyword evidence="6 13" id="KW-1133">Transmembrane helix</keyword>
<keyword evidence="3 13" id="KW-0812">Transmembrane</keyword>
<feature type="domain" description="OBG-type G" evidence="15">
    <location>
        <begin position="64"/>
        <end position="289"/>
    </location>
</feature>
<dbReference type="AlphaFoldDB" id="A0A821R505"/>
<dbReference type="EMBL" id="CAJOBR010006143">
    <property type="protein sequence ID" value="CAF4837764.1"/>
    <property type="molecule type" value="Genomic_DNA"/>
</dbReference>
<dbReference type="PROSITE" id="PS51710">
    <property type="entry name" value="G_OBG"/>
    <property type="match status" value="1"/>
</dbReference>
<feature type="transmembrane region" description="Helical" evidence="13">
    <location>
        <begin position="442"/>
        <end position="464"/>
    </location>
</feature>
<name>A0A821R505_9BILA</name>
<dbReference type="Gene3D" id="3.10.580.10">
    <property type="entry name" value="CBS-domain"/>
    <property type="match status" value="1"/>
</dbReference>
<keyword evidence="4" id="KW-0677">Repeat</keyword>
<dbReference type="Pfam" id="PF00571">
    <property type="entry name" value="CBS"/>
    <property type="match status" value="1"/>
</dbReference>
<evidence type="ECO:0000259" key="15">
    <source>
        <dbReference type="PROSITE" id="PS51710"/>
    </source>
</evidence>
<feature type="transmembrane region" description="Helical" evidence="13">
    <location>
        <begin position="607"/>
        <end position="630"/>
    </location>
</feature>
<keyword evidence="11 13" id="KW-0868">Chloride</keyword>
<dbReference type="Pfam" id="PF16897">
    <property type="entry name" value="MMR_HSR1_Xtn"/>
    <property type="match status" value="1"/>
</dbReference>
<feature type="transmembrane region" description="Helical" evidence="13">
    <location>
        <begin position="496"/>
        <end position="516"/>
    </location>
</feature>
<evidence type="ECO:0000256" key="11">
    <source>
        <dbReference type="ARBA" id="ARBA00023214"/>
    </source>
</evidence>
<keyword evidence="9" id="KW-0342">GTP-binding</keyword>
<keyword evidence="5" id="KW-0547">Nucleotide-binding</keyword>
<dbReference type="InterPro" id="IPR046342">
    <property type="entry name" value="CBS_dom_sf"/>
</dbReference>
<dbReference type="FunFam" id="1.10.3080.10:FF:000014">
    <property type="entry name" value="Chloride channel protein"/>
    <property type="match status" value="1"/>
</dbReference>
<dbReference type="InterPro" id="IPR006074">
    <property type="entry name" value="GTP1-OBG_CS"/>
</dbReference>
<evidence type="ECO:0000256" key="7">
    <source>
        <dbReference type="ARBA" id="ARBA00023065"/>
    </source>
</evidence>
<dbReference type="PROSITE" id="PS51371">
    <property type="entry name" value="CBS"/>
    <property type="match status" value="2"/>
</dbReference>
<dbReference type="PROSITE" id="PS51880">
    <property type="entry name" value="TGS"/>
    <property type="match status" value="1"/>
</dbReference>
<evidence type="ECO:0000256" key="4">
    <source>
        <dbReference type="ARBA" id="ARBA00022737"/>
    </source>
</evidence>
<dbReference type="InterPro" id="IPR006073">
    <property type="entry name" value="GTP-bd"/>
</dbReference>
<dbReference type="Pfam" id="PF02824">
    <property type="entry name" value="TGS"/>
    <property type="match status" value="1"/>
</dbReference>
<dbReference type="Pfam" id="PF01926">
    <property type="entry name" value="MMR_HSR1"/>
    <property type="match status" value="1"/>
</dbReference>
<evidence type="ECO:0000256" key="9">
    <source>
        <dbReference type="ARBA" id="ARBA00023134"/>
    </source>
</evidence>
<organism evidence="17 18">
    <name type="scientific">Rotaria socialis</name>
    <dbReference type="NCBI Taxonomy" id="392032"/>
    <lineage>
        <taxon>Eukaryota</taxon>
        <taxon>Metazoa</taxon>
        <taxon>Spiralia</taxon>
        <taxon>Gnathifera</taxon>
        <taxon>Rotifera</taxon>
        <taxon>Eurotatoria</taxon>
        <taxon>Bdelloidea</taxon>
        <taxon>Philodinida</taxon>
        <taxon>Philodinidae</taxon>
        <taxon>Rotaria</taxon>
    </lineage>
</organism>
<evidence type="ECO:0000313" key="17">
    <source>
        <dbReference type="EMBL" id="CAF4837764.1"/>
    </source>
</evidence>
<dbReference type="GO" id="GO:0005254">
    <property type="term" value="F:chloride channel activity"/>
    <property type="evidence" value="ECO:0007669"/>
    <property type="project" value="UniProtKB-UniRule"/>
</dbReference>
<dbReference type="CDD" id="cd01896">
    <property type="entry name" value="DRG"/>
    <property type="match status" value="1"/>
</dbReference>
<feature type="domain" description="CBS" evidence="14">
    <location>
        <begin position="833"/>
        <end position="898"/>
    </location>
</feature>